<feature type="signal peptide" evidence="2">
    <location>
        <begin position="1"/>
        <end position="25"/>
    </location>
</feature>
<evidence type="ECO:0000313" key="4">
    <source>
        <dbReference type="Proteomes" id="UP000475214"/>
    </source>
</evidence>
<name>A0A6L9S841_9ACTN</name>
<feature type="chain" id="PRO_5026862628" description="Exo-alpha-sialidase" evidence="2">
    <location>
        <begin position="26"/>
        <end position="395"/>
    </location>
</feature>
<reference evidence="3 4" key="1">
    <citation type="submission" date="2020-02" db="EMBL/GenBank/DDBJ databases">
        <authorList>
            <person name="Li X.-J."/>
            <person name="Han X.-M."/>
        </authorList>
    </citation>
    <scope>NUCLEOTIDE SEQUENCE [LARGE SCALE GENOMIC DNA]</scope>
    <source>
        <strain evidence="3 4">CCTCC AB 2017055</strain>
    </source>
</reference>
<protein>
    <recommendedName>
        <fullName evidence="5">Exo-alpha-sialidase</fullName>
    </recommendedName>
</protein>
<evidence type="ECO:0000313" key="3">
    <source>
        <dbReference type="EMBL" id="NEE00861.1"/>
    </source>
</evidence>
<dbReference type="AlphaFoldDB" id="A0A6L9S841"/>
<dbReference type="Proteomes" id="UP000475214">
    <property type="component" value="Unassembled WGS sequence"/>
</dbReference>
<dbReference type="RefSeq" id="WP_163737416.1">
    <property type="nucleotide sequence ID" value="NZ_JAAGOA010000007.1"/>
</dbReference>
<organism evidence="3 4">
    <name type="scientific">Phytoactinopolyspora halotolerans</name>
    <dbReference type="NCBI Taxonomy" id="1981512"/>
    <lineage>
        <taxon>Bacteria</taxon>
        <taxon>Bacillati</taxon>
        <taxon>Actinomycetota</taxon>
        <taxon>Actinomycetes</taxon>
        <taxon>Jiangellales</taxon>
        <taxon>Jiangellaceae</taxon>
        <taxon>Phytoactinopolyspora</taxon>
    </lineage>
</organism>
<evidence type="ECO:0008006" key="5">
    <source>
        <dbReference type="Google" id="ProtNLM"/>
    </source>
</evidence>
<dbReference type="Gene3D" id="2.130.10.10">
    <property type="entry name" value="YVTN repeat-like/Quinoprotein amine dehydrogenase"/>
    <property type="match status" value="2"/>
</dbReference>
<proteinExistence type="predicted"/>
<evidence type="ECO:0000256" key="1">
    <source>
        <dbReference type="SAM" id="MobiDB-lite"/>
    </source>
</evidence>
<sequence length="395" mass="41277">MRRRTVEVLVTGIAAMLVMAGGASAGARVAAPEAPVPETFRAQATAWTSDSSGWVLGTDDGADDDGDGGDDGAERSPVIRTVDSGRTWSEIGSVPAPLAQPAEPGVTELAFADERHGWAYGPSLYSTRDGGRSWSEEAIPEPGGHVVAMATSEGRMYMVVSPCEVGTPPYDCDRPSTVWRSLIGSSTWIRASVELPVAYEARVAVSDGAAYVVVPTEPGEPDVFYATTDGWRWSERSTPCRTGEGESLVDVAAMPGQRVALLCIGGAGWSKSVKRVFVSDDAGQTTAPAGVAPEMGIRTQLAAGPDDTLLLASTSSGSWLYRNAGGGAEWTTPLEKADGGADWNDPMLLDDGRGFVVHAPAAWADGAGTLLTTRNGGQDWSPVAFRIGPMSERGD</sequence>
<dbReference type="InterPro" id="IPR036278">
    <property type="entry name" value="Sialidase_sf"/>
</dbReference>
<dbReference type="InterPro" id="IPR015943">
    <property type="entry name" value="WD40/YVTN_repeat-like_dom_sf"/>
</dbReference>
<comment type="caution">
    <text evidence="3">The sequence shown here is derived from an EMBL/GenBank/DDBJ whole genome shotgun (WGS) entry which is preliminary data.</text>
</comment>
<feature type="region of interest" description="Disordered" evidence="1">
    <location>
        <begin position="51"/>
        <end position="76"/>
    </location>
</feature>
<dbReference type="SUPFAM" id="SSF50939">
    <property type="entry name" value="Sialidases"/>
    <property type="match status" value="1"/>
</dbReference>
<accession>A0A6L9S841</accession>
<dbReference type="CDD" id="cd15482">
    <property type="entry name" value="Sialidase_non-viral"/>
    <property type="match status" value="1"/>
</dbReference>
<dbReference type="EMBL" id="JAAGOA010000007">
    <property type="protein sequence ID" value="NEE00861.1"/>
    <property type="molecule type" value="Genomic_DNA"/>
</dbReference>
<feature type="compositionally biased region" description="Acidic residues" evidence="1">
    <location>
        <begin position="60"/>
        <end position="71"/>
    </location>
</feature>
<evidence type="ECO:0000256" key="2">
    <source>
        <dbReference type="SAM" id="SignalP"/>
    </source>
</evidence>
<keyword evidence="4" id="KW-1185">Reference proteome</keyword>
<gene>
    <name evidence="3" type="ORF">G1H10_11855</name>
</gene>
<keyword evidence="2" id="KW-0732">Signal</keyword>
<dbReference type="SUPFAM" id="SSF110296">
    <property type="entry name" value="Oligoxyloglucan reducing end-specific cellobiohydrolase"/>
    <property type="match status" value="1"/>
</dbReference>